<keyword evidence="6" id="KW-0808">Transferase</keyword>
<name>A0AAD5S1Q1_9FUNG</name>
<dbReference type="InterPro" id="IPR005814">
    <property type="entry name" value="Aminotrans_3"/>
</dbReference>
<protein>
    <recommendedName>
        <fullName evidence="4">4-aminobutyrate aminotransferase</fullName>
        <ecNumber evidence="3">2.6.1.19</ecNumber>
    </recommendedName>
    <alternativeName>
        <fullName evidence="9">GABA aminotransferase</fullName>
    </alternativeName>
    <alternativeName>
        <fullName evidence="8">Gamma-amino-N-butyrate transaminase</fullName>
    </alternativeName>
</protein>
<evidence type="ECO:0000256" key="1">
    <source>
        <dbReference type="ARBA" id="ARBA00001933"/>
    </source>
</evidence>
<dbReference type="EC" id="2.6.1.19" evidence="3"/>
<evidence type="ECO:0000256" key="11">
    <source>
        <dbReference type="RuleBase" id="RU003560"/>
    </source>
</evidence>
<reference evidence="12" key="1">
    <citation type="submission" date="2020-05" db="EMBL/GenBank/DDBJ databases">
        <title>Phylogenomic resolution of chytrid fungi.</title>
        <authorList>
            <person name="Stajich J.E."/>
            <person name="Amses K."/>
            <person name="Simmons R."/>
            <person name="Seto K."/>
            <person name="Myers J."/>
            <person name="Bonds A."/>
            <person name="Quandt C.A."/>
            <person name="Barry K."/>
            <person name="Liu P."/>
            <person name="Grigoriev I."/>
            <person name="Longcore J.E."/>
            <person name="James T.Y."/>
        </authorList>
    </citation>
    <scope>NUCLEOTIDE SEQUENCE</scope>
    <source>
        <strain evidence="12">JEL0318</strain>
    </source>
</reference>
<dbReference type="GO" id="GO:0005739">
    <property type="term" value="C:mitochondrion"/>
    <property type="evidence" value="ECO:0007669"/>
    <property type="project" value="TreeGrafter"/>
</dbReference>
<evidence type="ECO:0000256" key="8">
    <source>
        <dbReference type="ARBA" id="ARBA00030204"/>
    </source>
</evidence>
<accession>A0AAD5S1Q1</accession>
<dbReference type="SUPFAM" id="SSF53383">
    <property type="entry name" value="PLP-dependent transferases"/>
    <property type="match status" value="1"/>
</dbReference>
<keyword evidence="7 11" id="KW-0663">Pyridoxal phosphate</keyword>
<dbReference type="CDD" id="cd00610">
    <property type="entry name" value="OAT_like"/>
    <property type="match status" value="1"/>
</dbReference>
<keyword evidence="13" id="KW-1185">Reference proteome</keyword>
<comment type="similarity">
    <text evidence="2 11">Belongs to the class-III pyridoxal-phosphate-dependent aminotransferase family.</text>
</comment>
<dbReference type="AlphaFoldDB" id="A0AAD5S1Q1"/>
<evidence type="ECO:0000256" key="2">
    <source>
        <dbReference type="ARBA" id="ARBA00008954"/>
    </source>
</evidence>
<dbReference type="FunFam" id="3.40.640.10:FF:000029">
    <property type="entry name" value="4-aminobutyrate aminotransferase, mitochondrial"/>
    <property type="match status" value="1"/>
</dbReference>
<dbReference type="PIRSF" id="PIRSF000521">
    <property type="entry name" value="Transaminase_4ab_Lys_Orn"/>
    <property type="match status" value="1"/>
</dbReference>
<evidence type="ECO:0000256" key="5">
    <source>
        <dbReference type="ARBA" id="ARBA00022576"/>
    </source>
</evidence>
<dbReference type="Proteomes" id="UP001212841">
    <property type="component" value="Unassembled WGS sequence"/>
</dbReference>
<evidence type="ECO:0000256" key="3">
    <source>
        <dbReference type="ARBA" id="ARBA00012912"/>
    </source>
</evidence>
<dbReference type="PANTHER" id="PTHR43206:SF1">
    <property type="entry name" value="4-AMINOBUTYRATE AMINOTRANSFERASE, MITOCHONDRIAL"/>
    <property type="match status" value="1"/>
</dbReference>
<dbReference type="EMBL" id="JADGJD010002426">
    <property type="protein sequence ID" value="KAJ3032630.1"/>
    <property type="molecule type" value="Genomic_DNA"/>
</dbReference>
<dbReference type="InterPro" id="IPR015422">
    <property type="entry name" value="PyrdxlP-dep_Trfase_small"/>
</dbReference>
<dbReference type="Gene3D" id="3.90.1150.10">
    <property type="entry name" value="Aspartate Aminotransferase, domain 1"/>
    <property type="match status" value="1"/>
</dbReference>
<organism evidence="12 13">
    <name type="scientific">Rhizophlyctis rosea</name>
    <dbReference type="NCBI Taxonomy" id="64517"/>
    <lineage>
        <taxon>Eukaryota</taxon>
        <taxon>Fungi</taxon>
        <taxon>Fungi incertae sedis</taxon>
        <taxon>Chytridiomycota</taxon>
        <taxon>Chytridiomycota incertae sedis</taxon>
        <taxon>Chytridiomycetes</taxon>
        <taxon>Rhizophlyctidales</taxon>
        <taxon>Rhizophlyctidaceae</taxon>
        <taxon>Rhizophlyctis</taxon>
    </lineage>
</organism>
<sequence>MSRYLQFLRSSHLPRQHCALQTLIRTLATTTHHKPNSLASLFPGEPTRPSVNVPIPGPAAKKCLAELDKYQDPRGVVLVQDVERSVGNYFVDADGNVLLDVFSHIASIPVGYNNSLILDAAKSDKWAQAIVNRPALGMFPPTTWPQTLHDSLISAAPPGLTQVFTGQCGATANESAFRAAFFYQALKRRKDRSDPSFTEEELSTCLSNIPPGSPAMSILSFGKSFHGRTMGALSATRSKWVHKLDVPAFDWPVAAFPQLRYPLSEYTKENDQADQKSLDEVERLIRLWKERSNPVAAVIVEPIQGEGGDNHASPKFFRELRELTKREGVLLIVDEVQTGVGATGKMWAHEYWNLESPPDMVTFSKKMQAAGFYHNIEMRPSHPYRNFNTWMGDPIRAYYAQHIISQIRKFNLLSLVNQTGSHLLSALSDLASSHPETISN</sequence>
<gene>
    <name evidence="12" type="ORF">HK097_005165</name>
</gene>
<evidence type="ECO:0000256" key="4">
    <source>
        <dbReference type="ARBA" id="ARBA00018543"/>
    </source>
</evidence>
<comment type="caution">
    <text evidence="12">The sequence shown here is derived from an EMBL/GenBank/DDBJ whole genome shotgun (WGS) entry which is preliminary data.</text>
</comment>
<dbReference type="PROSITE" id="PS00600">
    <property type="entry name" value="AA_TRANSFER_CLASS_3"/>
    <property type="match status" value="1"/>
</dbReference>
<evidence type="ECO:0000313" key="12">
    <source>
        <dbReference type="EMBL" id="KAJ3032630.1"/>
    </source>
</evidence>
<comment type="catalytic activity">
    <reaction evidence="10">
        <text>4-aminobutanoate + 2-oxoglutarate = succinate semialdehyde + L-glutamate</text>
        <dbReference type="Rhea" id="RHEA:23352"/>
        <dbReference type="ChEBI" id="CHEBI:16810"/>
        <dbReference type="ChEBI" id="CHEBI:29985"/>
        <dbReference type="ChEBI" id="CHEBI:57706"/>
        <dbReference type="ChEBI" id="CHEBI:59888"/>
        <dbReference type="EC" id="2.6.1.19"/>
    </reaction>
</comment>
<dbReference type="GO" id="GO:0034386">
    <property type="term" value="F:4-aminobutyrate:2-oxoglutarate transaminase activity"/>
    <property type="evidence" value="ECO:0007669"/>
    <property type="project" value="UniProtKB-EC"/>
</dbReference>
<evidence type="ECO:0000313" key="13">
    <source>
        <dbReference type="Proteomes" id="UP001212841"/>
    </source>
</evidence>
<keyword evidence="5" id="KW-0032">Aminotransferase</keyword>
<dbReference type="GO" id="GO:0009450">
    <property type="term" value="P:gamma-aminobutyric acid catabolic process"/>
    <property type="evidence" value="ECO:0007669"/>
    <property type="project" value="TreeGrafter"/>
</dbReference>
<dbReference type="InterPro" id="IPR049704">
    <property type="entry name" value="Aminotrans_3_PPA_site"/>
</dbReference>
<dbReference type="InterPro" id="IPR015424">
    <property type="entry name" value="PyrdxlP-dep_Trfase"/>
</dbReference>
<comment type="cofactor">
    <cofactor evidence="1">
        <name>pyridoxal 5'-phosphate</name>
        <dbReference type="ChEBI" id="CHEBI:597326"/>
    </cofactor>
</comment>
<dbReference type="GO" id="GO:0030170">
    <property type="term" value="F:pyridoxal phosphate binding"/>
    <property type="evidence" value="ECO:0007669"/>
    <property type="project" value="InterPro"/>
</dbReference>
<evidence type="ECO:0000256" key="10">
    <source>
        <dbReference type="ARBA" id="ARBA00048021"/>
    </source>
</evidence>
<feature type="non-terminal residue" evidence="12">
    <location>
        <position position="440"/>
    </location>
</feature>
<evidence type="ECO:0000256" key="7">
    <source>
        <dbReference type="ARBA" id="ARBA00022898"/>
    </source>
</evidence>
<proteinExistence type="inferred from homology"/>
<evidence type="ECO:0000256" key="9">
    <source>
        <dbReference type="ARBA" id="ARBA00031787"/>
    </source>
</evidence>
<dbReference type="InterPro" id="IPR015421">
    <property type="entry name" value="PyrdxlP-dep_Trfase_major"/>
</dbReference>
<dbReference type="Pfam" id="PF00202">
    <property type="entry name" value="Aminotran_3"/>
    <property type="match status" value="1"/>
</dbReference>
<evidence type="ECO:0000256" key="6">
    <source>
        <dbReference type="ARBA" id="ARBA00022679"/>
    </source>
</evidence>
<dbReference type="PANTHER" id="PTHR43206">
    <property type="entry name" value="AMINOTRANSFERASE"/>
    <property type="match status" value="1"/>
</dbReference>
<dbReference type="Gene3D" id="3.40.640.10">
    <property type="entry name" value="Type I PLP-dependent aspartate aminotransferase-like (Major domain)"/>
    <property type="match status" value="1"/>
</dbReference>